<sequence>MPSSAGDSRRHATRLVNGAVAGAVGKTVVSPLERVRLVGQTTRPDASALASARNVLAAEGWSGMWRGNGLAVARAASSKAILFAAQDALRVRVGHDFVAGSLAGVLATLLTYPLDLLRTRAAAAVSTASLGAVTASLMREGGGVRALYRGVGATAAGAVAFEGTRFGSFGWLQARSADWWLAPAINGTLASLLAGMVMYPNDTVRRRIQWHRGTETLSYLEAARALLCEGGVARLYRGGALYALKSVPSAAVQFGVYHGLKRLTGDVREA</sequence>
<evidence type="ECO:0000313" key="8">
    <source>
        <dbReference type="EnsemblProtists" id="EOD03634"/>
    </source>
</evidence>
<evidence type="ECO:0000256" key="3">
    <source>
        <dbReference type="ARBA" id="ARBA00022692"/>
    </source>
</evidence>
<dbReference type="PROSITE" id="PS50920">
    <property type="entry name" value="SOLCAR"/>
    <property type="match status" value="3"/>
</dbReference>
<dbReference type="Proteomes" id="UP000013827">
    <property type="component" value="Unassembled WGS sequence"/>
</dbReference>
<name>A0A0D3HX99_EMIH1</name>
<reference evidence="9" key="1">
    <citation type="journal article" date="2013" name="Nature">
        <title>Pan genome of the phytoplankton Emiliania underpins its global distribution.</title>
        <authorList>
            <person name="Read B.A."/>
            <person name="Kegel J."/>
            <person name="Klute M.J."/>
            <person name="Kuo A."/>
            <person name="Lefebvre S.C."/>
            <person name="Maumus F."/>
            <person name="Mayer C."/>
            <person name="Miller J."/>
            <person name="Monier A."/>
            <person name="Salamov A."/>
            <person name="Young J."/>
            <person name="Aguilar M."/>
            <person name="Claverie J.M."/>
            <person name="Frickenhaus S."/>
            <person name="Gonzalez K."/>
            <person name="Herman E.K."/>
            <person name="Lin Y.C."/>
            <person name="Napier J."/>
            <person name="Ogata H."/>
            <person name="Sarno A.F."/>
            <person name="Shmutz J."/>
            <person name="Schroeder D."/>
            <person name="de Vargas C."/>
            <person name="Verret F."/>
            <person name="von Dassow P."/>
            <person name="Valentin K."/>
            <person name="Van de Peer Y."/>
            <person name="Wheeler G."/>
            <person name="Dacks J.B."/>
            <person name="Delwiche C.F."/>
            <person name="Dyhrman S.T."/>
            <person name="Glockner G."/>
            <person name="John U."/>
            <person name="Richards T."/>
            <person name="Worden A.Z."/>
            <person name="Zhang X."/>
            <person name="Grigoriev I.V."/>
            <person name="Allen A.E."/>
            <person name="Bidle K."/>
            <person name="Borodovsky M."/>
            <person name="Bowler C."/>
            <person name="Brownlee C."/>
            <person name="Cock J.M."/>
            <person name="Elias M."/>
            <person name="Gladyshev V.N."/>
            <person name="Groth M."/>
            <person name="Guda C."/>
            <person name="Hadaegh A."/>
            <person name="Iglesias-Rodriguez M.D."/>
            <person name="Jenkins J."/>
            <person name="Jones B.M."/>
            <person name="Lawson T."/>
            <person name="Leese F."/>
            <person name="Lindquist E."/>
            <person name="Lobanov A."/>
            <person name="Lomsadze A."/>
            <person name="Malik S.B."/>
            <person name="Marsh M.E."/>
            <person name="Mackinder L."/>
            <person name="Mock T."/>
            <person name="Mueller-Roeber B."/>
            <person name="Pagarete A."/>
            <person name="Parker M."/>
            <person name="Probert I."/>
            <person name="Quesneville H."/>
            <person name="Raines C."/>
            <person name="Rensing S.A."/>
            <person name="Riano-Pachon D.M."/>
            <person name="Richier S."/>
            <person name="Rokitta S."/>
            <person name="Shiraiwa Y."/>
            <person name="Soanes D.M."/>
            <person name="van der Giezen M."/>
            <person name="Wahlund T.M."/>
            <person name="Williams B."/>
            <person name="Wilson W."/>
            <person name="Wolfe G."/>
            <person name="Wurch L.L."/>
        </authorList>
    </citation>
    <scope>NUCLEOTIDE SEQUENCE</scope>
</reference>
<evidence type="ECO:0000256" key="4">
    <source>
        <dbReference type="ARBA" id="ARBA00022737"/>
    </source>
</evidence>
<dbReference type="HOGENOM" id="CLU_015166_10_3_1"/>
<keyword evidence="9" id="KW-1185">Reference proteome</keyword>
<dbReference type="GO" id="GO:0016020">
    <property type="term" value="C:membrane"/>
    <property type="evidence" value="ECO:0007669"/>
    <property type="project" value="UniProtKB-SubCell"/>
</dbReference>
<dbReference type="AlphaFoldDB" id="A0A0D3HX99"/>
<evidence type="ECO:0000256" key="1">
    <source>
        <dbReference type="ARBA" id="ARBA00004141"/>
    </source>
</evidence>
<dbReference type="EnsemblProtists" id="EOD12422">
    <property type="protein sequence ID" value="EOD12422"/>
    <property type="gene ID" value="EMIHUDRAFT_104285"/>
</dbReference>
<accession>A0A0D3HX99</accession>
<dbReference type="RefSeq" id="XP_005756063.1">
    <property type="nucleotide sequence ID" value="XM_005756006.1"/>
</dbReference>
<dbReference type="STRING" id="2903.R1BRT4"/>
<feature type="repeat" description="Solcar" evidence="6">
    <location>
        <begin position="95"/>
        <end position="175"/>
    </location>
</feature>
<organism evidence="8 9">
    <name type="scientific">Emiliania huxleyi (strain CCMP1516)</name>
    <dbReference type="NCBI Taxonomy" id="280463"/>
    <lineage>
        <taxon>Eukaryota</taxon>
        <taxon>Haptista</taxon>
        <taxon>Haptophyta</taxon>
        <taxon>Prymnesiophyceae</taxon>
        <taxon>Isochrysidales</taxon>
        <taxon>Noelaerhabdaceae</taxon>
        <taxon>Emiliania</taxon>
    </lineage>
</organism>
<dbReference type="InterPro" id="IPR018108">
    <property type="entry name" value="MCP_transmembrane"/>
</dbReference>
<dbReference type="PaxDb" id="2903-EOD03634"/>
<evidence type="ECO:0008006" key="10">
    <source>
        <dbReference type="Google" id="ProtNLM"/>
    </source>
</evidence>
<proteinExistence type="inferred from homology"/>
<dbReference type="RefSeq" id="XP_005764851.1">
    <property type="nucleotide sequence ID" value="XM_005764794.1"/>
</dbReference>
<dbReference type="KEGG" id="ehx:EMIHUDRAFT_104285"/>
<evidence type="ECO:0000256" key="6">
    <source>
        <dbReference type="PROSITE-ProRule" id="PRU00282"/>
    </source>
</evidence>
<dbReference type="GO" id="GO:0055085">
    <property type="term" value="P:transmembrane transport"/>
    <property type="evidence" value="ECO:0007669"/>
    <property type="project" value="InterPro"/>
</dbReference>
<keyword evidence="5 6" id="KW-0472">Membrane</keyword>
<evidence type="ECO:0000256" key="5">
    <source>
        <dbReference type="ARBA" id="ARBA00023136"/>
    </source>
</evidence>
<feature type="repeat" description="Solcar" evidence="6">
    <location>
        <begin position="178"/>
        <end position="263"/>
    </location>
</feature>
<evidence type="ECO:0000256" key="2">
    <source>
        <dbReference type="ARBA" id="ARBA00022448"/>
    </source>
</evidence>
<dbReference type="Pfam" id="PF00153">
    <property type="entry name" value="Mito_carr"/>
    <property type="match status" value="3"/>
</dbReference>
<evidence type="ECO:0000313" key="9">
    <source>
        <dbReference type="Proteomes" id="UP000013827"/>
    </source>
</evidence>
<dbReference type="GeneID" id="17258492"/>
<comment type="subcellular location">
    <subcellularLocation>
        <location evidence="1">Membrane</location>
        <topology evidence="1">Multi-pass membrane protein</topology>
    </subcellularLocation>
</comment>
<dbReference type="InterPro" id="IPR002067">
    <property type="entry name" value="MCP"/>
</dbReference>
<protein>
    <recommendedName>
        <fullName evidence="10">Mitochondrial carrier protein</fullName>
    </recommendedName>
</protein>
<dbReference type="EnsemblProtists" id="EOD03634">
    <property type="protein sequence ID" value="EOD03634"/>
    <property type="gene ID" value="EMIHUDRAFT_250875"/>
</dbReference>
<dbReference type="Gene3D" id="1.50.40.10">
    <property type="entry name" value="Mitochondrial carrier domain"/>
    <property type="match status" value="1"/>
</dbReference>
<keyword evidence="3 6" id="KW-0812">Transmembrane</keyword>
<feature type="repeat" description="Solcar" evidence="6">
    <location>
        <begin position="9"/>
        <end position="92"/>
    </location>
</feature>
<dbReference type="KEGG" id="ehx:EMIHUDRAFT_250875"/>
<dbReference type="InterPro" id="IPR023395">
    <property type="entry name" value="MCP_dom_sf"/>
</dbReference>
<comment type="similarity">
    <text evidence="7">Belongs to the mitochondrial carrier (TC 2.A.29) family.</text>
</comment>
<evidence type="ECO:0000256" key="7">
    <source>
        <dbReference type="RuleBase" id="RU000488"/>
    </source>
</evidence>
<keyword evidence="2 7" id="KW-0813">Transport</keyword>
<dbReference type="GeneID" id="17249784"/>
<reference evidence="8" key="2">
    <citation type="submission" date="2024-10" db="UniProtKB">
        <authorList>
            <consortium name="EnsemblProtists"/>
        </authorList>
    </citation>
    <scope>IDENTIFICATION</scope>
</reference>
<dbReference type="PRINTS" id="PR00926">
    <property type="entry name" value="MITOCARRIER"/>
</dbReference>
<keyword evidence="4" id="KW-0677">Repeat</keyword>
<dbReference type="PANTHER" id="PTHR24089">
    <property type="entry name" value="SOLUTE CARRIER FAMILY 25"/>
    <property type="match status" value="1"/>
</dbReference>
<dbReference type="SUPFAM" id="SSF103506">
    <property type="entry name" value="Mitochondrial carrier"/>
    <property type="match status" value="1"/>
</dbReference>
<dbReference type="eggNOG" id="KOG0752">
    <property type="taxonomic scope" value="Eukaryota"/>
</dbReference>
<dbReference type="OMA" id="QSFMCVG"/>